<name>A0A0A9DUY2_ARUDO</name>
<sequence>MYKENNVYQNNIDNSCQASTQMFCVAVRTNGCVAGRETTSTKKDYNKLGTCQLNWFRKNLKVHFVFFILNGT</sequence>
<reference evidence="1" key="2">
    <citation type="journal article" date="2015" name="Data Brief">
        <title>Shoot transcriptome of the giant reed, Arundo donax.</title>
        <authorList>
            <person name="Barrero R.A."/>
            <person name="Guerrero F.D."/>
            <person name="Moolhuijzen P."/>
            <person name="Goolsby J.A."/>
            <person name="Tidwell J."/>
            <person name="Bellgard S.E."/>
            <person name="Bellgard M.I."/>
        </authorList>
    </citation>
    <scope>NUCLEOTIDE SEQUENCE</scope>
    <source>
        <tissue evidence="1">Shoot tissue taken approximately 20 cm above the soil surface</tissue>
    </source>
</reference>
<organism evidence="1">
    <name type="scientific">Arundo donax</name>
    <name type="common">Giant reed</name>
    <name type="synonym">Donax arundinaceus</name>
    <dbReference type="NCBI Taxonomy" id="35708"/>
    <lineage>
        <taxon>Eukaryota</taxon>
        <taxon>Viridiplantae</taxon>
        <taxon>Streptophyta</taxon>
        <taxon>Embryophyta</taxon>
        <taxon>Tracheophyta</taxon>
        <taxon>Spermatophyta</taxon>
        <taxon>Magnoliopsida</taxon>
        <taxon>Liliopsida</taxon>
        <taxon>Poales</taxon>
        <taxon>Poaceae</taxon>
        <taxon>PACMAD clade</taxon>
        <taxon>Arundinoideae</taxon>
        <taxon>Arundineae</taxon>
        <taxon>Arundo</taxon>
    </lineage>
</organism>
<evidence type="ECO:0000313" key="1">
    <source>
        <dbReference type="EMBL" id="JAD90503.1"/>
    </source>
</evidence>
<dbReference type="AlphaFoldDB" id="A0A0A9DUY2"/>
<dbReference type="EMBL" id="GBRH01207392">
    <property type="protein sequence ID" value="JAD90503.1"/>
    <property type="molecule type" value="Transcribed_RNA"/>
</dbReference>
<accession>A0A0A9DUY2</accession>
<reference evidence="1" key="1">
    <citation type="submission" date="2014-09" db="EMBL/GenBank/DDBJ databases">
        <authorList>
            <person name="Magalhaes I.L.F."/>
            <person name="Oliveira U."/>
            <person name="Santos F.R."/>
            <person name="Vidigal T.H.D.A."/>
            <person name="Brescovit A.D."/>
            <person name="Santos A.J."/>
        </authorList>
    </citation>
    <scope>NUCLEOTIDE SEQUENCE</scope>
    <source>
        <tissue evidence="1">Shoot tissue taken approximately 20 cm above the soil surface</tissue>
    </source>
</reference>
<protein>
    <submittedName>
        <fullName evidence="1">Uncharacterized protein</fullName>
    </submittedName>
</protein>
<proteinExistence type="predicted"/>